<evidence type="ECO:0000313" key="3">
    <source>
        <dbReference type="EMBL" id="CAG5110853.1"/>
    </source>
</evidence>
<reference evidence="3 4" key="1">
    <citation type="submission" date="2021-04" db="EMBL/GenBank/DDBJ databases">
        <authorList>
            <person name="Bliznina A."/>
        </authorList>
    </citation>
    <scope>NUCLEOTIDE SEQUENCE [LARGE SCALE GENOMIC DNA]</scope>
</reference>
<feature type="region of interest" description="Disordered" evidence="2">
    <location>
        <begin position="32"/>
        <end position="103"/>
    </location>
</feature>
<gene>
    <name evidence="3" type="ORF">OKIOD_LOCUS13973</name>
</gene>
<evidence type="ECO:0000256" key="1">
    <source>
        <dbReference type="SAM" id="Coils"/>
    </source>
</evidence>
<feature type="compositionally biased region" description="Basic and acidic residues" evidence="2">
    <location>
        <begin position="35"/>
        <end position="46"/>
    </location>
</feature>
<dbReference type="EMBL" id="OU015567">
    <property type="protein sequence ID" value="CAG5110853.1"/>
    <property type="molecule type" value="Genomic_DNA"/>
</dbReference>
<dbReference type="Proteomes" id="UP001158576">
    <property type="component" value="Chromosome 2"/>
</dbReference>
<sequence>MSDHQLAKKEATKEKKQARQIISSCQEKCLLKTKLMGERIESDTKPEKKKPKNSTLEPKSSTPTRKKSPARSQQKMDQQLREQKLDARRSSSRIRPSIIPAEG</sequence>
<name>A0ABN7SZE2_OIKDI</name>
<evidence type="ECO:0000313" key="4">
    <source>
        <dbReference type="Proteomes" id="UP001158576"/>
    </source>
</evidence>
<proteinExistence type="predicted"/>
<feature type="coiled-coil region" evidence="1">
    <location>
        <begin position="1"/>
        <end position="28"/>
    </location>
</feature>
<evidence type="ECO:0000256" key="2">
    <source>
        <dbReference type="SAM" id="MobiDB-lite"/>
    </source>
</evidence>
<feature type="compositionally biased region" description="Polar residues" evidence="2">
    <location>
        <begin position="53"/>
        <end position="63"/>
    </location>
</feature>
<keyword evidence="1" id="KW-0175">Coiled coil</keyword>
<feature type="compositionally biased region" description="Basic and acidic residues" evidence="2">
    <location>
        <begin position="78"/>
        <end position="89"/>
    </location>
</feature>
<keyword evidence="4" id="KW-1185">Reference proteome</keyword>
<feature type="compositionally biased region" description="Low complexity" evidence="2">
    <location>
        <begin position="93"/>
        <end position="103"/>
    </location>
</feature>
<organism evidence="3 4">
    <name type="scientific">Oikopleura dioica</name>
    <name type="common">Tunicate</name>
    <dbReference type="NCBI Taxonomy" id="34765"/>
    <lineage>
        <taxon>Eukaryota</taxon>
        <taxon>Metazoa</taxon>
        <taxon>Chordata</taxon>
        <taxon>Tunicata</taxon>
        <taxon>Appendicularia</taxon>
        <taxon>Copelata</taxon>
        <taxon>Oikopleuridae</taxon>
        <taxon>Oikopleura</taxon>
    </lineage>
</organism>
<accession>A0ABN7SZE2</accession>
<protein>
    <submittedName>
        <fullName evidence="3">Oidioi.mRNA.OKI2018_I69.chr2.g5208.t1.cds</fullName>
    </submittedName>
</protein>